<dbReference type="Proteomes" id="UP000608154">
    <property type="component" value="Unassembled WGS sequence"/>
</dbReference>
<evidence type="ECO:0000313" key="8">
    <source>
        <dbReference type="EMBL" id="GGC04439.1"/>
    </source>
</evidence>
<accession>A0A916TU69</accession>
<comment type="caution">
    <text evidence="8">The sequence shown here is derived from an EMBL/GenBank/DDBJ whole genome shotgun (WGS) entry which is preliminary data.</text>
</comment>
<feature type="domain" description="M23ase beta-sheet core" evidence="7">
    <location>
        <begin position="419"/>
        <end position="514"/>
    </location>
</feature>
<reference evidence="8" key="1">
    <citation type="journal article" date="2014" name="Int. J. Syst. Evol. Microbiol.">
        <title>Complete genome sequence of Corynebacterium casei LMG S-19264T (=DSM 44701T), isolated from a smear-ripened cheese.</title>
        <authorList>
            <consortium name="US DOE Joint Genome Institute (JGI-PGF)"/>
            <person name="Walter F."/>
            <person name="Albersmeier A."/>
            <person name="Kalinowski J."/>
            <person name="Ruckert C."/>
        </authorList>
    </citation>
    <scope>NUCLEOTIDE SEQUENCE</scope>
    <source>
        <strain evidence="8">CGMCC 1.15095</strain>
    </source>
</reference>
<dbReference type="AlphaFoldDB" id="A0A916TU69"/>
<keyword evidence="5" id="KW-0862">Zinc</keyword>
<sequence>MCPGVGARLAAEPTVATREGRLFKELDGDAGIHAGEGYSGGAAQAPSLSHAQALPDAALVESPPLPRLEANRIEQEPAPLPWRARLDKWKHDIEAWCHNVELAPDLAADIGSPRWYRGLATLFGLSAAAVAFWPSFSAVEAATPIPFNDRIRDEFRSQTIAPLALGGDSGRKMGASPLVHPLARVPERPMIQLVSTLGQGDSLQRMLQRAGVGSSDISQVSELVARAVPPGEIASGTQFDITLGKRPAEGAPRALDELAFRARFDLDLAIERNDGALTLVRHPIAVDETPLRIRGTVGSSLYRSARNAGAPVAAIQSYLRAVDKYLSLESDVTSGDAFDLILAYKRSAKGERQVGELLYAGVERDGKPRLQLMRWGKDGQMFAASGIGETRSAPIGMPVPGRITSRYGMRRHPILGYKRMHAGIDFGAGYGTPIHAVSEGTITYAGRHGGHGNYVRINHGGGIGTGYGHMSRIAVKNGARVRAGQVIGYVGSTGLSTGPHLHFEAYRAGRTVDPMSIRFVSRPQLDGKERGEFKRRMNALLAVEPGAALANFATREEQLAEAEREIDRLAPKKIG</sequence>
<protein>
    <recommendedName>
        <fullName evidence="7">M23ase beta-sheet core domain-containing protein</fullName>
    </recommendedName>
</protein>
<comment type="cofactor">
    <cofactor evidence="1">
        <name>Zn(2+)</name>
        <dbReference type="ChEBI" id="CHEBI:29105"/>
    </cofactor>
</comment>
<evidence type="ECO:0000256" key="4">
    <source>
        <dbReference type="ARBA" id="ARBA00022801"/>
    </source>
</evidence>
<dbReference type="GO" id="GO:0046872">
    <property type="term" value="F:metal ion binding"/>
    <property type="evidence" value="ECO:0007669"/>
    <property type="project" value="UniProtKB-KW"/>
</dbReference>
<reference evidence="8" key="2">
    <citation type="submission" date="2020-09" db="EMBL/GenBank/DDBJ databases">
        <authorList>
            <person name="Sun Q."/>
            <person name="Zhou Y."/>
        </authorList>
    </citation>
    <scope>NUCLEOTIDE SEQUENCE</scope>
    <source>
        <strain evidence="8">CGMCC 1.15095</strain>
    </source>
</reference>
<dbReference type="InterPro" id="IPR011055">
    <property type="entry name" value="Dup_hybrid_motif"/>
</dbReference>
<keyword evidence="4" id="KW-0378">Hydrolase</keyword>
<dbReference type="InterPro" id="IPR016047">
    <property type="entry name" value="M23ase_b-sheet_dom"/>
</dbReference>
<evidence type="ECO:0000256" key="5">
    <source>
        <dbReference type="ARBA" id="ARBA00022833"/>
    </source>
</evidence>
<dbReference type="GO" id="GO:0006508">
    <property type="term" value="P:proteolysis"/>
    <property type="evidence" value="ECO:0007669"/>
    <property type="project" value="UniProtKB-KW"/>
</dbReference>
<dbReference type="Gene3D" id="3.10.450.350">
    <property type="match status" value="1"/>
</dbReference>
<evidence type="ECO:0000256" key="1">
    <source>
        <dbReference type="ARBA" id="ARBA00001947"/>
    </source>
</evidence>
<evidence type="ECO:0000256" key="3">
    <source>
        <dbReference type="ARBA" id="ARBA00022723"/>
    </source>
</evidence>
<dbReference type="InterPro" id="IPR050570">
    <property type="entry name" value="Cell_wall_metabolism_enzyme"/>
</dbReference>
<evidence type="ECO:0000259" key="7">
    <source>
        <dbReference type="Pfam" id="PF01551"/>
    </source>
</evidence>
<evidence type="ECO:0000256" key="6">
    <source>
        <dbReference type="ARBA" id="ARBA00023049"/>
    </source>
</evidence>
<evidence type="ECO:0000256" key="2">
    <source>
        <dbReference type="ARBA" id="ARBA00022670"/>
    </source>
</evidence>
<gene>
    <name evidence="8" type="ORF">GCM10011494_23690</name>
</gene>
<dbReference type="Pfam" id="PF01551">
    <property type="entry name" value="Peptidase_M23"/>
    <property type="match status" value="1"/>
</dbReference>
<dbReference type="CDD" id="cd12797">
    <property type="entry name" value="M23_peptidase"/>
    <property type="match status" value="1"/>
</dbReference>
<dbReference type="GO" id="GO:0004222">
    <property type="term" value="F:metalloendopeptidase activity"/>
    <property type="evidence" value="ECO:0007669"/>
    <property type="project" value="TreeGrafter"/>
</dbReference>
<proteinExistence type="predicted"/>
<dbReference type="PANTHER" id="PTHR21666">
    <property type="entry name" value="PEPTIDASE-RELATED"/>
    <property type="match status" value="1"/>
</dbReference>
<dbReference type="SUPFAM" id="SSF51261">
    <property type="entry name" value="Duplicated hybrid motif"/>
    <property type="match status" value="1"/>
</dbReference>
<keyword evidence="2" id="KW-0645">Protease</keyword>
<dbReference type="PANTHER" id="PTHR21666:SF288">
    <property type="entry name" value="CELL DIVISION PROTEIN YTFB"/>
    <property type="match status" value="1"/>
</dbReference>
<name>A0A916TU69_9SPHN</name>
<dbReference type="Gene3D" id="2.70.70.10">
    <property type="entry name" value="Glucose Permease (Domain IIA)"/>
    <property type="match status" value="1"/>
</dbReference>
<keyword evidence="6" id="KW-0482">Metalloprotease</keyword>
<dbReference type="EMBL" id="BMHK01000014">
    <property type="protein sequence ID" value="GGC04439.1"/>
    <property type="molecule type" value="Genomic_DNA"/>
</dbReference>
<keyword evidence="9" id="KW-1185">Reference proteome</keyword>
<organism evidence="8 9">
    <name type="scientific">Novosphingobium endophyticum</name>
    <dbReference type="NCBI Taxonomy" id="1955250"/>
    <lineage>
        <taxon>Bacteria</taxon>
        <taxon>Pseudomonadati</taxon>
        <taxon>Pseudomonadota</taxon>
        <taxon>Alphaproteobacteria</taxon>
        <taxon>Sphingomonadales</taxon>
        <taxon>Sphingomonadaceae</taxon>
        <taxon>Novosphingobium</taxon>
    </lineage>
</organism>
<keyword evidence="3" id="KW-0479">Metal-binding</keyword>
<evidence type="ECO:0000313" key="9">
    <source>
        <dbReference type="Proteomes" id="UP000608154"/>
    </source>
</evidence>